<dbReference type="GeneID" id="19901293"/>
<dbReference type="HOGENOM" id="CLU_792208_0_0_1"/>
<sequence length="356" mass="39180">MRASSAQDLASRMDGVEPSLAPEGHTPEPSPAPPSPQSQSSELTDEITINTKAKYDLRPSKLKGQCFSTTWIDKDESGNFDPELERRLLLQQQRKKRKKPDKGKRPATTHAVQQDQEPFFSKVTGQLKNAPLGDMMEDIDGHVGVYTTLRTSLAHPIIFNHEGREPCDWCVNINHGIGGLGEREVEVIEWSDGLGYTETIGGHRAERDSSKMCSGCTFERVQILVCNAHSMQELPDAAIHDEGALIAQYERLTKGRPSPADKWCHICLTPASYACCAPQDEADEENAEVAEPESVGCGLLMCEGCATSLNSEHEGDLKAFLTAMETEERELGLRADCGFLDPDWLLMKNVLAELAA</sequence>
<gene>
    <name evidence="2" type="ORF">W97_03982</name>
</gene>
<feature type="region of interest" description="Disordered" evidence="1">
    <location>
        <begin position="92"/>
        <end position="114"/>
    </location>
</feature>
<reference evidence="3" key="1">
    <citation type="submission" date="2012-06" db="EMBL/GenBank/DDBJ databases">
        <title>The genome sequence of Coniosporium apollinis CBS 100218.</title>
        <authorList>
            <consortium name="The Broad Institute Genome Sequencing Platform"/>
            <person name="Cuomo C."/>
            <person name="Gorbushina A."/>
            <person name="Noack S."/>
            <person name="Walker B."/>
            <person name="Young S.K."/>
            <person name="Zeng Q."/>
            <person name="Gargeya S."/>
            <person name="Fitzgerald M."/>
            <person name="Haas B."/>
            <person name="Abouelleil A."/>
            <person name="Alvarado L."/>
            <person name="Arachchi H.M."/>
            <person name="Berlin A.M."/>
            <person name="Chapman S.B."/>
            <person name="Goldberg J."/>
            <person name="Griggs A."/>
            <person name="Gujja S."/>
            <person name="Hansen M."/>
            <person name="Howarth C."/>
            <person name="Imamovic A."/>
            <person name="Larimer J."/>
            <person name="McCowan C."/>
            <person name="Montmayeur A."/>
            <person name="Murphy C."/>
            <person name="Neiman D."/>
            <person name="Pearson M."/>
            <person name="Priest M."/>
            <person name="Roberts A."/>
            <person name="Saif S."/>
            <person name="Shea T."/>
            <person name="Sisk P."/>
            <person name="Sykes S."/>
            <person name="Wortman J."/>
            <person name="Nusbaum C."/>
            <person name="Birren B."/>
        </authorList>
    </citation>
    <scope>NUCLEOTIDE SEQUENCE [LARGE SCALE GENOMIC DNA]</scope>
    <source>
        <strain evidence="3">CBS 100218</strain>
    </source>
</reference>
<name>R7YSF2_CONA1</name>
<dbReference type="Proteomes" id="UP000016924">
    <property type="component" value="Unassembled WGS sequence"/>
</dbReference>
<proteinExistence type="predicted"/>
<evidence type="ECO:0000313" key="3">
    <source>
        <dbReference type="Proteomes" id="UP000016924"/>
    </source>
</evidence>
<dbReference type="AlphaFoldDB" id="R7YSF2"/>
<feature type="compositionally biased region" description="Basic residues" evidence="1">
    <location>
        <begin position="93"/>
        <end position="107"/>
    </location>
</feature>
<dbReference type="EMBL" id="JH767570">
    <property type="protein sequence ID" value="EON64749.1"/>
    <property type="molecule type" value="Genomic_DNA"/>
</dbReference>
<dbReference type="OrthoDB" id="5303703at2759"/>
<accession>R7YSF2</accession>
<dbReference type="RefSeq" id="XP_007780066.1">
    <property type="nucleotide sequence ID" value="XM_007781876.1"/>
</dbReference>
<keyword evidence="3" id="KW-1185">Reference proteome</keyword>
<feature type="region of interest" description="Disordered" evidence="1">
    <location>
        <begin position="1"/>
        <end position="55"/>
    </location>
</feature>
<organism evidence="2 3">
    <name type="scientific">Coniosporium apollinis (strain CBS 100218)</name>
    <name type="common">Rock-inhabiting black yeast</name>
    <dbReference type="NCBI Taxonomy" id="1168221"/>
    <lineage>
        <taxon>Eukaryota</taxon>
        <taxon>Fungi</taxon>
        <taxon>Dikarya</taxon>
        <taxon>Ascomycota</taxon>
        <taxon>Pezizomycotina</taxon>
        <taxon>Dothideomycetes</taxon>
        <taxon>Dothideomycetes incertae sedis</taxon>
        <taxon>Coniosporium</taxon>
    </lineage>
</organism>
<dbReference type="eggNOG" id="ENOG502SQIU">
    <property type="taxonomic scope" value="Eukaryota"/>
</dbReference>
<protein>
    <submittedName>
        <fullName evidence="2">Uncharacterized protein</fullName>
    </submittedName>
</protein>
<dbReference type="STRING" id="1168221.R7YSF2"/>
<evidence type="ECO:0000313" key="2">
    <source>
        <dbReference type="EMBL" id="EON64749.1"/>
    </source>
</evidence>
<evidence type="ECO:0000256" key="1">
    <source>
        <dbReference type="SAM" id="MobiDB-lite"/>
    </source>
</evidence>